<dbReference type="Proteomes" id="UP000299102">
    <property type="component" value="Unassembled WGS sequence"/>
</dbReference>
<proteinExistence type="predicted"/>
<organism evidence="1 2">
    <name type="scientific">Eumeta variegata</name>
    <name type="common">Bagworm moth</name>
    <name type="synonym">Eumeta japonica</name>
    <dbReference type="NCBI Taxonomy" id="151549"/>
    <lineage>
        <taxon>Eukaryota</taxon>
        <taxon>Metazoa</taxon>
        <taxon>Ecdysozoa</taxon>
        <taxon>Arthropoda</taxon>
        <taxon>Hexapoda</taxon>
        <taxon>Insecta</taxon>
        <taxon>Pterygota</taxon>
        <taxon>Neoptera</taxon>
        <taxon>Endopterygota</taxon>
        <taxon>Lepidoptera</taxon>
        <taxon>Glossata</taxon>
        <taxon>Ditrysia</taxon>
        <taxon>Tineoidea</taxon>
        <taxon>Psychidae</taxon>
        <taxon>Oiketicinae</taxon>
        <taxon>Eumeta</taxon>
    </lineage>
</organism>
<evidence type="ECO:0000313" key="1">
    <source>
        <dbReference type="EMBL" id="GBP68300.1"/>
    </source>
</evidence>
<keyword evidence="2" id="KW-1185">Reference proteome</keyword>
<comment type="caution">
    <text evidence="1">The sequence shown here is derived from an EMBL/GenBank/DDBJ whole genome shotgun (WGS) entry which is preliminary data.</text>
</comment>
<sequence length="96" mass="10946">MPAGLVRTRVCRRNDRLYVTNVISTSVIDGLTCVASQRHGVGALIWLKLKTRLLVCECVGIEAEYGPPLSLLLFRFDFLSLRPWWRQDGSRPKIFV</sequence>
<name>A0A4C1XYJ7_EUMVA</name>
<accession>A0A4C1XYJ7</accession>
<dbReference type="AlphaFoldDB" id="A0A4C1XYJ7"/>
<protein>
    <submittedName>
        <fullName evidence="1">Uncharacterized protein</fullName>
    </submittedName>
</protein>
<dbReference type="EMBL" id="BGZK01001007">
    <property type="protein sequence ID" value="GBP68300.1"/>
    <property type="molecule type" value="Genomic_DNA"/>
</dbReference>
<gene>
    <name evidence="1" type="ORF">EVAR_4899_1</name>
</gene>
<reference evidence="1 2" key="1">
    <citation type="journal article" date="2019" name="Commun. Biol.">
        <title>The bagworm genome reveals a unique fibroin gene that provides high tensile strength.</title>
        <authorList>
            <person name="Kono N."/>
            <person name="Nakamura H."/>
            <person name="Ohtoshi R."/>
            <person name="Tomita M."/>
            <person name="Numata K."/>
            <person name="Arakawa K."/>
        </authorList>
    </citation>
    <scope>NUCLEOTIDE SEQUENCE [LARGE SCALE GENOMIC DNA]</scope>
</reference>
<evidence type="ECO:0000313" key="2">
    <source>
        <dbReference type="Proteomes" id="UP000299102"/>
    </source>
</evidence>